<accession>A0A1G9JY36</accession>
<dbReference type="EMBL" id="FNFB01000021">
    <property type="protein sequence ID" value="SDL42570.1"/>
    <property type="molecule type" value="Genomic_DNA"/>
</dbReference>
<name>A0A1G9JY36_9ACTN</name>
<dbReference type="Proteomes" id="UP000198683">
    <property type="component" value="Unassembled WGS sequence"/>
</dbReference>
<proteinExistence type="predicted"/>
<organism evidence="2 3">
    <name type="scientific">Nonomuraea maritima</name>
    <dbReference type="NCBI Taxonomy" id="683260"/>
    <lineage>
        <taxon>Bacteria</taxon>
        <taxon>Bacillati</taxon>
        <taxon>Actinomycetota</taxon>
        <taxon>Actinomycetes</taxon>
        <taxon>Streptosporangiales</taxon>
        <taxon>Streptosporangiaceae</taxon>
        <taxon>Nonomuraea</taxon>
    </lineage>
</organism>
<dbReference type="AlphaFoldDB" id="A0A1G9JY36"/>
<reference evidence="2 3" key="1">
    <citation type="submission" date="2016-10" db="EMBL/GenBank/DDBJ databases">
        <authorList>
            <person name="de Groot N.N."/>
        </authorList>
    </citation>
    <scope>NUCLEOTIDE SEQUENCE [LARGE SCALE GENOMIC DNA]</scope>
    <source>
        <strain evidence="2 3">CGMCC 4.5681</strain>
    </source>
</reference>
<sequence>MWKSGNYRGKGRQVNSGNFTNGNASVNSNNTKSGANYANGSQCIIERRAVAKRTC</sequence>
<keyword evidence="3" id="KW-1185">Reference proteome</keyword>
<feature type="region of interest" description="Disordered" evidence="1">
    <location>
        <begin position="1"/>
        <end position="37"/>
    </location>
</feature>
<evidence type="ECO:0000256" key="1">
    <source>
        <dbReference type="SAM" id="MobiDB-lite"/>
    </source>
</evidence>
<protein>
    <submittedName>
        <fullName evidence="2">Uncharacterized protein</fullName>
    </submittedName>
</protein>
<evidence type="ECO:0000313" key="2">
    <source>
        <dbReference type="EMBL" id="SDL42570.1"/>
    </source>
</evidence>
<gene>
    <name evidence="2" type="ORF">SAMN05421874_12166</name>
</gene>
<feature type="compositionally biased region" description="Polar residues" evidence="1">
    <location>
        <begin position="13"/>
        <end position="37"/>
    </location>
</feature>
<evidence type="ECO:0000313" key="3">
    <source>
        <dbReference type="Proteomes" id="UP000198683"/>
    </source>
</evidence>